<dbReference type="InterPro" id="IPR038732">
    <property type="entry name" value="HpyO/CreE_NAD-binding"/>
</dbReference>
<dbReference type="PANTHER" id="PTHR40254">
    <property type="entry name" value="BLR0577 PROTEIN"/>
    <property type="match status" value="1"/>
</dbReference>
<organism evidence="2 3">
    <name type="scientific">Micromonospora matsumotoense</name>
    <dbReference type="NCBI Taxonomy" id="121616"/>
    <lineage>
        <taxon>Bacteria</taxon>
        <taxon>Bacillati</taxon>
        <taxon>Actinomycetota</taxon>
        <taxon>Actinomycetes</taxon>
        <taxon>Micromonosporales</taxon>
        <taxon>Micromonosporaceae</taxon>
        <taxon>Micromonospora</taxon>
    </lineage>
</organism>
<reference evidence="3" key="1">
    <citation type="submission" date="2016-06" db="EMBL/GenBank/DDBJ databases">
        <authorList>
            <person name="Varghese N."/>
            <person name="Submissions Spin"/>
        </authorList>
    </citation>
    <scope>NUCLEOTIDE SEQUENCE [LARGE SCALE GENOMIC DNA]</scope>
    <source>
        <strain evidence="3">DSM 44100</strain>
    </source>
</reference>
<dbReference type="STRING" id="121616.GA0070216_104368"/>
<gene>
    <name evidence="2" type="ORF">GA0070216_104368</name>
</gene>
<feature type="domain" description="FAD-dependent urate hydroxylase HpyO/Asp monooxygenase CreE-like FAD/NAD(P)-binding" evidence="1">
    <location>
        <begin position="11"/>
        <end position="190"/>
    </location>
</feature>
<evidence type="ECO:0000259" key="1">
    <source>
        <dbReference type="Pfam" id="PF13454"/>
    </source>
</evidence>
<dbReference type="OrthoDB" id="3653265at2"/>
<dbReference type="EMBL" id="FMCU01000004">
    <property type="protein sequence ID" value="SCF07528.1"/>
    <property type="molecule type" value="Genomic_DNA"/>
</dbReference>
<proteinExistence type="predicted"/>
<dbReference type="InterPro" id="IPR052189">
    <property type="entry name" value="L-asp_N-monooxygenase_NS-form"/>
</dbReference>
<dbReference type="Proteomes" id="UP000198797">
    <property type="component" value="Unassembled WGS sequence"/>
</dbReference>
<name>A0A1C4XG68_9ACTN</name>
<accession>A0A1C4XG68</accession>
<evidence type="ECO:0000313" key="3">
    <source>
        <dbReference type="Proteomes" id="UP000198797"/>
    </source>
</evidence>
<dbReference type="PANTHER" id="PTHR40254:SF1">
    <property type="entry name" value="BLR0577 PROTEIN"/>
    <property type="match status" value="1"/>
</dbReference>
<dbReference type="SUPFAM" id="SSF51905">
    <property type="entry name" value="FAD/NAD(P)-binding domain"/>
    <property type="match status" value="1"/>
</dbReference>
<dbReference type="AlphaFoldDB" id="A0A1C4XG68"/>
<keyword evidence="3" id="KW-1185">Reference proteome</keyword>
<protein>
    <submittedName>
        <fullName evidence="2">FAD-NAD(P)-binding</fullName>
    </submittedName>
</protein>
<dbReference type="InterPro" id="IPR036188">
    <property type="entry name" value="FAD/NAD-bd_sf"/>
</dbReference>
<sequence length="644" mass="70584">MSTSDPLAVCVVGMGPRGLCVLERLVTNAAADPDRPVRIDVVDPYPPGAGRVWRADQSDRLLMNTVASQVTVFTDPTVELAGQLREGPSLYEWARFQVLMGDLDQFPSDVAEELRGVGPDTYSTRRLFGHYLTWVYRRVVTTAPANVSIHAHATVAVAVWDESDGRQCVQLQTGDRLPGLDAVVLAQGHFPVTPTVPEQTLAAFAVERGLTYILPANPADVDLSMVRPGEPTLLRGLGLCFFDYLALLTEGRAGRYVRGDDGRLTYLPSGLEPQLLAGSRRGIPYRARGRNEKGAHGRHEPRVLTVELVERLRTAADATPLDFMADLWPLIAKEVETVYYVAVLRRGGCRGKARRFEAEYLDVPRGDEREEQIRQRYGITERWDWDAVLDPARDETFTEPAALQEWMLRYLEQDADTAQEGNVSGPLKAAMDVLRDLRNEVRLAVDHGGLRGSSHRRHLDNWYTPMNAFLSIGPPAHRVEQLAALIRAGVLRVVGAEMRVSPYPEQGGFLVESPRTPGTRDVVTAMIEARLPEVDLRRTADPLLGWMLAHRSCTPHVVADQGAEPHVTGGLAVTGRPFHPVTAAGERHARRFVFGVPTEGTHWATAAGARPGVNSVMLGDADAISLSVLALTVRAATTTGAVTT</sequence>
<dbReference type="RefSeq" id="WP_091243776.1">
    <property type="nucleotide sequence ID" value="NZ_FMCU01000004.1"/>
</dbReference>
<dbReference type="Pfam" id="PF13454">
    <property type="entry name" value="NAD_binding_9"/>
    <property type="match status" value="1"/>
</dbReference>
<evidence type="ECO:0000313" key="2">
    <source>
        <dbReference type="EMBL" id="SCF07528.1"/>
    </source>
</evidence>